<evidence type="ECO:0000313" key="1">
    <source>
        <dbReference type="EMBL" id="KAJ9645385.1"/>
    </source>
</evidence>
<proteinExistence type="predicted"/>
<comment type="caution">
    <text evidence="1">The sequence shown here is derived from an EMBL/GenBank/DDBJ whole genome shotgun (WGS) entry which is preliminary data.</text>
</comment>
<name>A0ACC2ZDJ5_9PEZI</name>
<evidence type="ECO:0000313" key="2">
    <source>
        <dbReference type="Proteomes" id="UP001172680"/>
    </source>
</evidence>
<dbReference type="EMBL" id="JAPDRP010000008">
    <property type="protein sequence ID" value="KAJ9645385.1"/>
    <property type="molecule type" value="Genomic_DNA"/>
</dbReference>
<sequence length="508" mass="56499">MAVADNAESLLQRPSDNAFPILDRVPSSYNPLSTFILPKGEDRHYTQQFADMYFARLARVKPAVEQIAEEAWEGFEIAGETARRVDRVLDVRQGELCWVVGTVYMEMPLKPNILDDLSKEVYTRYTTKLKSLDIRTPDREKYTSPGGKDETMLEDESGRLRLTGQHLQSQMLVTGCIIAAMGTENADGAFEVIDTRIADLPRQPERWERDDEALAIAGKAVKKQRPESGKVAIISGLEISGDTADNLYLDLLTEYLLGEVSSSPGTSDAAQISRLVIAGNSLAHASPIPTRDELATRKGGKKYGYDASTYNPTPTEHLDDFLAALLPSIPITLLPGTSDPANVALPQQPLHHALFPHSREYANRPTEEEASPSWFDSVTNPWEGDVDGWRFLGTGGQPIDDVYKYVAGEDRLDMMEHLLRWRCNAPTAPDTLWCYPFQMQDPLLIKDCPHVYFVGNQPRFETRVIDGPAGQLVRIIAVPKFRETGVLVLVDAETLGVECVQFGTFDRG</sequence>
<protein>
    <submittedName>
        <fullName evidence="1">DNA polymerase delta small subunit Cdc1</fullName>
    </submittedName>
</protein>
<organism evidence="1 2">
    <name type="scientific">Coniosporium tulheliwenetii</name>
    <dbReference type="NCBI Taxonomy" id="3383036"/>
    <lineage>
        <taxon>Eukaryota</taxon>
        <taxon>Fungi</taxon>
        <taxon>Dikarya</taxon>
        <taxon>Ascomycota</taxon>
        <taxon>Pezizomycotina</taxon>
        <taxon>Dothideomycetes</taxon>
        <taxon>Dothideomycetes incertae sedis</taxon>
        <taxon>Coniosporium</taxon>
    </lineage>
</organism>
<accession>A0ACC2ZDJ5</accession>
<dbReference type="Proteomes" id="UP001172680">
    <property type="component" value="Unassembled WGS sequence"/>
</dbReference>
<gene>
    <name evidence="1" type="primary">cdc1</name>
    <name evidence="1" type="ORF">H2199_003393</name>
</gene>
<keyword evidence="2" id="KW-1185">Reference proteome</keyword>
<reference evidence="1" key="1">
    <citation type="submission" date="2022-10" db="EMBL/GenBank/DDBJ databases">
        <title>Culturing micro-colonial fungi from biological soil crusts in the Mojave desert and describing Neophaeococcomyces mojavensis, and introducing the new genera and species Taxawa tesnikishii.</title>
        <authorList>
            <person name="Kurbessoian T."/>
            <person name="Stajich J.E."/>
        </authorList>
    </citation>
    <scope>NUCLEOTIDE SEQUENCE</scope>
    <source>
        <strain evidence="1">JES_115</strain>
    </source>
</reference>